<comment type="caution">
    <text evidence="2">The sequence shown here is derived from an EMBL/GenBank/DDBJ whole genome shotgun (WGS) entry which is preliminary data.</text>
</comment>
<accession>X1T891</accession>
<reference evidence="2" key="1">
    <citation type="journal article" date="2014" name="Front. Microbiol.">
        <title>High frequency of phylogenetically diverse reductive dehalogenase-homologous genes in deep subseafloor sedimentary metagenomes.</title>
        <authorList>
            <person name="Kawai M."/>
            <person name="Futagami T."/>
            <person name="Toyoda A."/>
            <person name="Takaki Y."/>
            <person name="Nishi S."/>
            <person name="Hori S."/>
            <person name="Arai W."/>
            <person name="Tsubouchi T."/>
            <person name="Morono Y."/>
            <person name="Uchiyama I."/>
            <person name="Ito T."/>
            <person name="Fujiyama A."/>
            <person name="Inagaki F."/>
            <person name="Takami H."/>
        </authorList>
    </citation>
    <scope>NUCLEOTIDE SEQUENCE</scope>
    <source>
        <strain evidence="2">Expedition CK06-06</strain>
    </source>
</reference>
<dbReference type="AlphaFoldDB" id="X1T891"/>
<protein>
    <submittedName>
        <fullName evidence="2">Uncharacterized protein</fullName>
    </submittedName>
</protein>
<dbReference type="EMBL" id="BARW01018701">
    <property type="protein sequence ID" value="GAJ01474.1"/>
    <property type="molecule type" value="Genomic_DNA"/>
</dbReference>
<keyword evidence="1" id="KW-0472">Membrane</keyword>
<evidence type="ECO:0000313" key="2">
    <source>
        <dbReference type="EMBL" id="GAJ01474.1"/>
    </source>
</evidence>
<evidence type="ECO:0000256" key="1">
    <source>
        <dbReference type="SAM" id="Phobius"/>
    </source>
</evidence>
<organism evidence="2">
    <name type="scientific">marine sediment metagenome</name>
    <dbReference type="NCBI Taxonomy" id="412755"/>
    <lineage>
        <taxon>unclassified sequences</taxon>
        <taxon>metagenomes</taxon>
        <taxon>ecological metagenomes</taxon>
    </lineage>
</organism>
<feature type="transmembrane region" description="Helical" evidence="1">
    <location>
        <begin position="98"/>
        <end position="119"/>
    </location>
</feature>
<keyword evidence="1" id="KW-0812">Transmembrane</keyword>
<proteinExistence type="predicted"/>
<name>X1T891_9ZZZZ</name>
<gene>
    <name evidence="2" type="ORF">S12H4_31961</name>
</gene>
<keyword evidence="1" id="KW-1133">Transmembrane helix</keyword>
<sequence length="125" mass="13415">MAGIVYPLGFDLNNLLQKAFSPQIEIGTKKEQITTTQTYAPTITRTFDIQYIHAQDEAVVSTKKEQALTQSPYVAPSVSPILSSELLPSTTGKGGFDIQGILITALVIGGSILLAPVIIKAIKKK</sequence>